<evidence type="ECO:0000256" key="4">
    <source>
        <dbReference type="ARBA" id="ARBA00022741"/>
    </source>
</evidence>
<evidence type="ECO:0000256" key="6">
    <source>
        <dbReference type="ARBA" id="ARBA00022840"/>
    </source>
</evidence>
<evidence type="ECO:0000256" key="1">
    <source>
        <dbReference type="ARBA" id="ARBA00008894"/>
    </source>
</evidence>
<dbReference type="Gene3D" id="1.20.5.4130">
    <property type="match status" value="1"/>
</dbReference>
<feature type="domain" description="Disease resistance protein winged helix" evidence="9">
    <location>
        <begin position="456"/>
        <end position="531"/>
    </location>
</feature>
<reference evidence="11 12" key="1">
    <citation type="journal article" date="2024" name="Plant Biotechnol. J.">
        <title>Dendrobium thyrsiflorum genome and its molecular insights into genes involved in important horticultural traits.</title>
        <authorList>
            <person name="Chen B."/>
            <person name="Wang J.Y."/>
            <person name="Zheng P.J."/>
            <person name="Li K.L."/>
            <person name="Liang Y.M."/>
            <person name="Chen X.F."/>
            <person name="Zhang C."/>
            <person name="Zhao X."/>
            <person name="He X."/>
            <person name="Zhang G.Q."/>
            <person name="Liu Z.J."/>
            <person name="Xu Q."/>
        </authorList>
    </citation>
    <scope>NUCLEOTIDE SEQUENCE [LARGE SCALE GENOMIC DNA]</scope>
    <source>
        <strain evidence="11">GZMU011</strain>
    </source>
</reference>
<dbReference type="InterPro" id="IPR027417">
    <property type="entry name" value="P-loop_NTPase"/>
</dbReference>
<evidence type="ECO:0000259" key="7">
    <source>
        <dbReference type="Pfam" id="PF00931"/>
    </source>
</evidence>
<evidence type="ECO:0000256" key="5">
    <source>
        <dbReference type="ARBA" id="ARBA00022821"/>
    </source>
</evidence>
<dbReference type="Gene3D" id="1.10.10.10">
    <property type="entry name" value="Winged helix-like DNA-binding domain superfamily/Winged helix DNA-binding domain"/>
    <property type="match status" value="1"/>
</dbReference>
<evidence type="ECO:0000313" key="11">
    <source>
        <dbReference type="EMBL" id="KAL0920590.1"/>
    </source>
</evidence>
<feature type="domain" description="R13L1/DRL21-like LRR repeat region" evidence="10">
    <location>
        <begin position="715"/>
        <end position="842"/>
    </location>
</feature>
<evidence type="ECO:0000259" key="10">
    <source>
        <dbReference type="Pfam" id="PF25019"/>
    </source>
</evidence>
<dbReference type="Pfam" id="PF25019">
    <property type="entry name" value="LRR_R13L1-DRL21"/>
    <property type="match status" value="1"/>
</dbReference>
<keyword evidence="3" id="KW-0677">Repeat</keyword>
<keyword evidence="5" id="KW-0611">Plant defense</keyword>
<dbReference type="SUPFAM" id="SSF52540">
    <property type="entry name" value="P-loop containing nucleoside triphosphate hydrolases"/>
    <property type="match status" value="1"/>
</dbReference>
<keyword evidence="6" id="KW-0067">ATP-binding</keyword>
<dbReference type="AlphaFoldDB" id="A0ABD0V6C3"/>
<dbReference type="InterPro" id="IPR032675">
    <property type="entry name" value="LRR_dom_sf"/>
</dbReference>
<dbReference type="Pfam" id="PF23559">
    <property type="entry name" value="WHD_DRP"/>
    <property type="match status" value="1"/>
</dbReference>
<sequence>MEGWFGGPVIEHLIKTGFKYLEDQVRWQRGMKEELERLQKNHPKIQAVVRFASSQDRQQIRDQNPALNGWLWQLRDVIDEADDVLDDLEYMNLKNQLTNKNKMKRKVRSIMKSINKRLVKIGKRALKIDPNLKRLEEVVQKLDKVSADVDIFLHLVNDSRQERQEQQLELYRARETGSNPTYDFIGRGKEKEFVMKWLRKTSNEYQNTLYNNISLLSIVGQGGMGKTTLLQQVYKDEMTKVEFDLKMWVCVSNDSDANSVVAHMLESLKKERPCLETLDVLQETLESMVKSKKFLLVLDDIWEKDEQNDEDKWRKVLVALNSGKLGSKIVVTTRMESVALMISKFIRNNEMLKLEGLKYDECLLLFNRHAFESEEIRNTHHNLTCFAKKIVRKISGSPLAARVIGGSLRSYLDESHWERVSKYDMGSQNGILDVLKLTYTSLPEVLQNCLSFCCTFPQDYEFDKDDLVRMWIALGFIQLKNIREPENISENAMKYEGERYFDILVKKSLFDEFHDKYKTYYKLHDLLHEMIRSVSIQECFSIVGDEELFLRKPETIRYLFVETRNLVVLKEIEKCKKLHSLIVCNFMSNEEFVVVLAKICTTLTSIRLMCINAPFLCKIPEEIMYLRHLRYLKINEASITRLPTSLSKLYHLQFMIYDEAFKSQQVHDILPREMNNLPNLHYLKLPFSWMHEIGKLNSLKGLDGFYIKNESGYRIEELEHMNELNLLAINLLENVRDARDARCAKLCNKKNLKDLSLAWCDNRCISTDNGQNHLVSNAVVSLHENVLDNLKPPSSLEKLKINSYLGARSTIWMNQVDFLFNLEHIIFENCLEWETLPPFGNFLCSSLCTFVLYIEQLNALKDWFAGGAEEYECFFPCLTKMYLKDCPKLQELPVLPSKLEKLEIDNIGWKGCYWLQGMRNYCNISIQNCPNLLSLKGYQEVETTEKWQLILSELEINDPSLLTMEPLRTVASIQKLKISINDALISFLPEAEQWLLQVSPSLCVLEFEYLESLQSLPSSLENLSSLEILRVKNVPQLKLLPKIPASLESLVLEELKSLEHLSDSLSSSLKYLDIKSIPLKELPDLPPSLCELSLSHLSNLDCLPSCLHNRFYLKKLVINSVPKLQVLPDHLPLSLCELFISNLPNLQSLPLWLSMLSSLNKLVINELYQLQDLPRLPRSLQSLTIHLCNSQLKERYQRNTGSDWDKIARIPHLNIILGVIDDRARWLS</sequence>
<gene>
    <name evidence="11" type="ORF">M5K25_009735</name>
</gene>
<evidence type="ECO:0000313" key="12">
    <source>
        <dbReference type="Proteomes" id="UP001552299"/>
    </source>
</evidence>
<feature type="domain" description="Disease resistance N-terminal" evidence="8">
    <location>
        <begin position="9"/>
        <end position="104"/>
    </location>
</feature>
<evidence type="ECO:0000259" key="8">
    <source>
        <dbReference type="Pfam" id="PF18052"/>
    </source>
</evidence>
<dbReference type="Pfam" id="PF00931">
    <property type="entry name" value="NB-ARC"/>
    <property type="match status" value="1"/>
</dbReference>
<dbReference type="PANTHER" id="PTHR36766">
    <property type="entry name" value="PLANT BROAD-SPECTRUM MILDEW RESISTANCE PROTEIN RPW8"/>
    <property type="match status" value="1"/>
</dbReference>
<keyword evidence="12" id="KW-1185">Reference proteome</keyword>
<accession>A0ABD0V6C3</accession>
<protein>
    <submittedName>
        <fullName evidence="11">Uncharacterized protein</fullName>
    </submittedName>
</protein>
<proteinExistence type="inferred from homology"/>
<dbReference type="GO" id="GO:0006952">
    <property type="term" value="P:defense response"/>
    <property type="evidence" value="ECO:0007669"/>
    <property type="project" value="UniProtKB-KW"/>
</dbReference>
<dbReference type="GO" id="GO:0051707">
    <property type="term" value="P:response to other organism"/>
    <property type="evidence" value="ECO:0007669"/>
    <property type="project" value="UniProtKB-ARBA"/>
</dbReference>
<dbReference type="InterPro" id="IPR036388">
    <property type="entry name" value="WH-like_DNA-bd_sf"/>
</dbReference>
<feature type="domain" description="NB-ARC" evidence="7">
    <location>
        <begin position="202"/>
        <end position="373"/>
    </location>
</feature>
<evidence type="ECO:0000256" key="2">
    <source>
        <dbReference type="ARBA" id="ARBA00022614"/>
    </source>
</evidence>
<keyword evidence="2" id="KW-0433">Leucine-rich repeat</keyword>
<dbReference type="InterPro" id="IPR002182">
    <property type="entry name" value="NB-ARC"/>
</dbReference>
<keyword evidence="4" id="KW-0547">Nucleotide-binding</keyword>
<dbReference type="Pfam" id="PF18052">
    <property type="entry name" value="Rx_N"/>
    <property type="match status" value="1"/>
</dbReference>
<comment type="caution">
    <text evidence="11">The sequence shown here is derived from an EMBL/GenBank/DDBJ whole genome shotgun (WGS) entry which is preliminary data.</text>
</comment>
<dbReference type="Proteomes" id="UP001552299">
    <property type="component" value="Unassembled WGS sequence"/>
</dbReference>
<dbReference type="EMBL" id="JANQDX010000008">
    <property type="protein sequence ID" value="KAL0920590.1"/>
    <property type="molecule type" value="Genomic_DNA"/>
</dbReference>
<organism evidence="11 12">
    <name type="scientific">Dendrobium thyrsiflorum</name>
    <name type="common">Pinecone-like raceme dendrobium</name>
    <name type="synonym">Orchid</name>
    <dbReference type="NCBI Taxonomy" id="117978"/>
    <lineage>
        <taxon>Eukaryota</taxon>
        <taxon>Viridiplantae</taxon>
        <taxon>Streptophyta</taxon>
        <taxon>Embryophyta</taxon>
        <taxon>Tracheophyta</taxon>
        <taxon>Spermatophyta</taxon>
        <taxon>Magnoliopsida</taxon>
        <taxon>Liliopsida</taxon>
        <taxon>Asparagales</taxon>
        <taxon>Orchidaceae</taxon>
        <taxon>Epidendroideae</taxon>
        <taxon>Malaxideae</taxon>
        <taxon>Dendrobiinae</taxon>
        <taxon>Dendrobium</taxon>
    </lineage>
</organism>
<dbReference type="InterPro" id="IPR056789">
    <property type="entry name" value="LRR_R13L1-DRL21"/>
</dbReference>
<dbReference type="SUPFAM" id="SSF52058">
    <property type="entry name" value="L domain-like"/>
    <property type="match status" value="2"/>
</dbReference>
<evidence type="ECO:0000256" key="3">
    <source>
        <dbReference type="ARBA" id="ARBA00022737"/>
    </source>
</evidence>
<dbReference type="InterPro" id="IPR041118">
    <property type="entry name" value="Rx_N"/>
</dbReference>
<dbReference type="PRINTS" id="PR00364">
    <property type="entry name" value="DISEASERSIST"/>
</dbReference>
<dbReference type="InterPro" id="IPR058922">
    <property type="entry name" value="WHD_DRP"/>
</dbReference>
<dbReference type="Gene3D" id="3.80.10.10">
    <property type="entry name" value="Ribonuclease Inhibitor"/>
    <property type="match status" value="2"/>
</dbReference>
<dbReference type="PANTHER" id="PTHR36766:SF40">
    <property type="entry name" value="DISEASE RESISTANCE PROTEIN RGA3"/>
    <property type="match status" value="1"/>
</dbReference>
<name>A0ABD0V6C3_DENTH</name>
<dbReference type="GO" id="GO:0005524">
    <property type="term" value="F:ATP binding"/>
    <property type="evidence" value="ECO:0007669"/>
    <property type="project" value="UniProtKB-KW"/>
</dbReference>
<dbReference type="Gene3D" id="3.40.50.300">
    <property type="entry name" value="P-loop containing nucleotide triphosphate hydrolases"/>
    <property type="match status" value="1"/>
</dbReference>
<comment type="similarity">
    <text evidence="1">Belongs to the disease resistance NB-LRR family.</text>
</comment>
<evidence type="ECO:0000259" key="9">
    <source>
        <dbReference type="Pfam" id="PF23559"/>
    </source>
</evidence>